<dbReference type="RefSeq" id="WP_177679800.1">
    <property type="nucleotide sequence ID" value="NZ_JACRSU010000002.1"/>
</dbReference>
<dbReference type="Proteomes" id="UP000611762">
    <property type="component" value="Unassembled WGS sequence"/>
</dbReference>
<comment type="caution">
    <text evidence="1">The sequence shown here is derived from an EMBL/GenBank/DDBJ whole genome shotgun (WGS) entry which is preliminary data.</text>
</comment>
<dbReference type="AlphaFoldDB" id="A0A926DP60"/>
<gene>
    <name evidence="1" type="ORF">H8698_07060</name>
</gene>
<proteinExistence type="predicted"/>
<dbReference type="EMBL" id="JACRSU010000002">
    <property type="protein sequence ID" value="MBC8540735.1"/>
    <property type="molecule type" value="Genomic_DNA"/>
</dbReference>
<name>A0A926DP60_9FIRM</name>
<evidence type="ECO:0000313" key="2">
    <source>
        <dbReference type="Proteomes" id="UP000611762"/>
    </source>
</evidence>
<organism evidence="1 2">
    <name type="scientific">Congzhengia minquanensis</name>
    <dbReference type="NCBI Taxonomy" id="2763657"/>
    <lineage>
        <taxon>Bacteria</taxon>
        <taxon>Bacillati</taxon>
        <taxon>Bacillota</taxon>
        <taxon>Clostridia</taxon>
        <taxon>Eubacteriales</taxon>
        <taxon>Oscillospiraceae</taxon>
        <taxon>Congzhengia</taxon>
    </lineage>
</organism>
<reference evidence="1" key="1">
    <citation type="submission" date="2020-08" db="EMBL/GenBank/DDBJ databases">
        <title>Genome public.</title>
        <authorList>
            <person name="Liu C."/>
            <person name="Sun Q."/>
        </authorList>
    </citation>
    <scope>NUCLEOTIDE SEQUENCE</scope>
    <source>
        <strain evidence="1">H8</strain>
    </source>
</reference>
<evidence type="ECO:0000313" key="1">
    <source>
        <dbReference type="EMBL" id="MBC8540735.1"/>
    </source>
</evidence>
<sequence length="63" mass="6544">MKRYEKPSISVIELQLKENIAAVPTTVYKGSSKSAAASNSSLVSMALSEGGTGLEKDGDLVVS</sequence>
<accession>A0A926DP60</accession>
<keyword evidence="2" id="KW-1185">Reference proteome</keyword>
<protein>
    <submittedName>
        <fullName evidence="1">Uncharacterized protein</fullName>
    </submittedName>
</protein>